<proteinExistence type="predicted"/>
<evidence type="ECO:0000313" key="3">
    <source>
        <dbReference type="Proteomes" id="UP000600365"/>
    </source>
</evidence>
<comment type="caution">
    <text evidence="2">The sequence shown here is derived from an EMBL/GenBank/DDBJ whole genome shotgun (WGS) entry which is preliminary data.</text>
</comment>
<gene>
    <name evidence="2" type="ORF">GCM10011579_003890</name>
</gene>
<keyword evidence="3" id="KW-1185">Reference proteome</keyword>
<dbReference type="RefSeq" id="WP_189184032.1">
    <property type="nucleotide sequence ID" value="NZ_BMMM01000001.1"/>
</dbReference>
<dbReference type="AlphaFoldDB" id="A0A918CYP2"/>
<dbReference type="Proteomes" id="UP000600365">
    <property type="component" value="Unassembled WGS sequence"/>
</dbReference>
<organism evidence="2 3">
    <name type="scientific">Streptomyces albiflavescens</name>
    <dbReference type="NCBI Taxonomy" id="1623582"/>
    <lineage>
        <taxon>Bacteria</taxon>
        <taxon>Bacillati</taxon>
        <taxon>Actinomycetota</taxon>
        <taxon>Actinomycetes</taxon>
        <taxon>Kitasatosporales</taxon>
        <taxon>Streptomycetaceae</taxon>
        <taxon>Streptomyces</taxon>
    </lineage>
</organism>
<evidence type="ECO:0000256" key="1">
    <source>
        <dbReference type="SAM" id="MobiDB-lite"/>
    </source>
</evidence>
<feature type="region of interest" description="Disordered" evidence="1">
    <location>
        <begin position="23"/>
        <end position="75"/>
    </location>
</feature>
<protein>
    <submittedName>
        <fullName evidence="2">Uncharacterized protein</fullName>
    </submittedName>
</protein>
<sequence length="75" mass="8048">MADEKKDSEDRADHLHAVIDRLTAGPATESAAVTPKGPGGMSLREAIHRRMHELDASEGDSPPTEQTVKPDVETS</sequence>
<accession>A0A918CYP2</accession>
<dbReference type="EMBL" id="BMMM01000001">
    <property type="protein sequence ID" value="GGN49815.1"/>
    <property type="molecule type" value="Genomic_DNA"/>
</dbReference>
<name>A0A918CYP2_9ACTN</name>
<reference evidence="2 3" key="1">
    <citation type="journal article" date="2014" name="Int. J. Syst. Evol. Microbiol.">
        <title>Complete genome sequence of Corynebacterium casei LMG S-19264T (=DSM 44701T), isolated from a smear-ripened cheese.</title>
        <authorList>
            <consortium name="US DOE Joint Genome Institute (JGI-PGF)"/>
            <person name="Walter F."/>
            <person name="Albersmeier A."/>
            <person name="Kalinowski J."/>
            <person name="Ruckert C."/>
        </authorList>
    </citation>
    <scope>NUCLEOTIDE SEQUENCE [LARGE SCALE GENOMIC DNA]</scope>
    <source>
        <strain evidence="2 3">CGMCC 4.7111</strain>
    </source>
</reference>
<evidence type="ECO:0000313" key="2">
    <source>
        <dbReference type="EMBL" id="GGN49815.1"/>
    </source>
</evidence>
<feature type="compositionally biased region" description="Basic and acidic residues" evidence="1">
    <location>
        <begin position="45"/>
        <end position="55"/>
    </location>
</feature>